<evidence type="ECO:0000256" key="1">
    <source>
        <dbReference type="ARBA" id="ARBA00022448"/>
    </source>
</evidence>
<sequence length="402" mass="44204">MKRNYIVRLLVLLTGISLAACQNKKPEDNSSHKQHAQVDTSLNYLLKPVNEQVVASIPVIHAGQGSRIYIREVQGRVTYDTRNQVNLASRVSGRIEKLYIKYNYQPVKKGQLILELYSPDLAAAQRELLMIERSGNQDQMLESAKQRLMLLGMNLAQIGRLIRTGDISYRIPVYSNATGYILEKQAAASVANAPAPKSAASASAGMDNMTSGGGTSASQAASTPVSSPVLLREGQYLSAGQSIFTIYRTGDLVAEFSLTPQVASQLNKKAKVIIQRTANKEESLTGNIGLIQPVFNSGENFVLARVYLQKDHLQVGELVTGQFPFLSGKGYWLPKETVFSTGNRSIIFKKVGKVFIPKTVKTGIVQNNQIQVLDELNGWEIARNAYYLIDSESFIKTESKGD</sequence>
<feature type="signal peptide" evidence="3">
    <location>
        <begin position="1"/>
        <end position="19"/>
    </location>
</feature>
<dbReference type="PANTHER" id="PTHR30097">
    <property type="entry name" value="CATION EFFLUX SYSTEM PROTEIN CUSB"/>
    <property type="match status" value="1"/>
</dbReference>
<dbReference type="InterPro" id="IPR051909">
    <property type="entry name" value="MFP_Cation_Efflux"/>
</dbReference>
<evidence type="ECO:0000313" key="7">
    <source>
        <dbReference type="Proteomes" id="UP000248198"/>
    </source>
</evidence>
<dbReference type="InterPro" id="IPR058791">
    <property type="entry name" value="3HB_CusB"/>
</dbReference>
<comment type="caution">
    <text evidence="6">The sequence shown here is derived from an EMBL/GenBank/DDBJ whole genome shotgun (WGS) entry which is preliminary data.</text>
</comment>
<evidence type="ECO:0000256" key="3">
    <source>
        <dbReference type="SAM" id="SignalP"/>
    </source>
</evidence>
<organism evidence="6 7">
    <name type="scientific">Pedobacter nutrimenti</name>
    <dbReference type="NCBI Taxonomy" id="1241337"/>
    <lineage>
        <taxon>Bacteria</taxon>
        <taxon>Pseudomonadati</taxon>
        <taxon>Bacteroidota</taxon>
        <taxon>Sphingobacteriia</taxon>
        <taxon>Sphingobacteriales</taxon>
        <taxon>Sphingobacteriaceae</taxon>
        <taxon>Pedobacter</taxon>
    </lineage>
</organism>
<dbReference type="Proteomes" id="UP000248198">
    <property type="component" value="Unassembled WGS sequence"/>
</dbReference>
<dbReference type="GO" id="GO:0015679">
    <property type="term" value="P:plasma membrane copper ion transport"/>
    <property type="evidence" value="ECO:0007669"/>
    <property type="project" value="TreeGrafter"/>
</dbReference>
<dbReference type="Pfam" id="PF25869">
    <property type="entry name" value="3HB_CusB"/>
    <property type="match status" value="1"/>
</dbReference>
<feature type="region of interest" description="Disordered" evidence="2">
    <location>
        <begin position="199"/>
        <end position="221"/>
    </location>
</feature>
<evidence type="ECO:0000313" key="6">
    <source>
        <dbReference type="EMBL" id="PYF74660.1"/>
    </source>
</evidence>
<dbReference type="OrthoDB" id="9806939at2"/>
<evidence type="ECO:0000259" key="4">
    <source>
        <dbReference type="Pfam" id="PF25869"/>
    </source>
</evidence>
<keyword evidence="1" id="KW-0813">Transport</keyword>
<dbReference type="PROSITE" id="PS51257">
    <property type="entry name" value="PROKAR_LIPOPROTEIN"/>
    <property type="match status" value="1"/>
</dbReference>
<keyword evidence="3" id="KW-0732">Signal</keyword>
<dbReference type="Gene3D" id="2.40.420.20">
    <property type="match status" value="1"/>
</dbReference>
<proteinExistence type="predicted"/>
<feature type="domain" description="CusB-like three alpha-helical bundle" evidence="4">
    <location>
        <begin position="120"/>
        <end position="168"/>
    </location>
</feature>
<feature type="chain" id="PRO_5016393698" evidence="3">
    <location>
        <begin position="20"/>
        <end position="402"/>
    </location>
</feature>
<dbReference type="PANTHER" id="PTHR30097:SF4">
    <property type="entry name" value="SLR6042 PROTEIN"/>
    <property type="match status" value="1"/>
</dbReference>
<keyword evidence="7" id="KW-1185">Reference proteome</keyword>
<dbReference type="RefSeq" id="WP_110829362.1">
    <property type="nucleotide sequence ID" value="NZ_QKLU01000003.1"/>
</dbReference>
<dbReference type="Gene3D" id="6.10.140.730">
    <property type="match status" value="1"/>
</dbReference>
<dbReference type="Pfam" id="PF25919">
    <property type="entry name" value="BSH_CusB"/>
    <property type="match status" value="1"/>
</dbReference>
<protein>
    <submittedName>
        <fullName evidence="6">HlyD family secretion protein</fullName>
    </submittedName>
</protein>
<evidence type="ECO:0000256" key="2">
    <source>
        <dbReference type="SAM" id="MobiDB-lite"/>
    </source>
</evidence>
<accession>A0A318UGP1</accession>
<dbReference type="GO" id="GO:0060003">
    <property type="term" value="P:copper ion export"/>
    <property type="evidence" value="ECO:0007669"/>
    <property type="project" value="TreeGrafter"/>
</dbReference>
<dbReference type="EMBL" id="QKLU01000003">
    <property type="protein sequence ID" value="PYF74660.1"/>
    <property type="molecule type" value="Genomic_DNA"/>
</dbReference>
<dbReference type="AlphaFoldDB" id="A0A318UGP1"/>
<dbReference type="InterPro" id="IPR058790">
    <property type="entry name" value="BSH_CusB"/>
</dbReference>
<gene>
    <name evidence="6" type="ORF">B0O44_103105</name>
</gene>
<name>A0A318UGP1_9SPHI</name>
<dbReference type="Gene3D" id="2.40.50.100">
    <property type="match status" value="1"/>
</dbReference>
<reference evidence="6 7" key="1">
    <citation type="submission" date="2018-06" db="EMBL/GenBank/DDBJ databases">
        <title>Genomic Encyclopedia of Archaeal and Bacterial Type Strains, Phase II (KMG-II): from individual species to whole genera.</title>
        <authorList>
            <person name="Goeker M."/>
        </authorList>
    </citation>
    <scope>NUCLEOTIDE SEQUENCE [LARGE SCALE GENOMIC DNA]</scope>
    <source>
        <strain evidence="6 7">DSM 27372</strain>
    </source>
</reference>
<evidence type="ECO:0000259" key="5">
    <source>
        <dbReference type="Pfam" id="PF25919"/>
    </source>
</evidence>
<feature type="domain" description="CusB-like barrel-sandwich hybrid" evidence="5">
    <location>
        <begin position="87"/>
        <end position="185"/>
    </location>
</feature>
<dbReference type="GO" id="GO:0030313">
    <property type="term" value="C:cell envelope"/>
    <property type="evidence" value="ECO:0007669"/>
    <property type="project" value="TreeGrafter"/>
</dbReference>